<dbReference type="InterPro" id="IPR000192">
    <property type="entry name" value="Aminotrans_V_dom"/>
</dbReference>
<gene>
    <name evidence="3" type="ORF">CVO77_18585</name>
</gene>
<dbReference type="SUPFAM" id="SSF53383">
    <property type="entry name" value="PLP-dependent transferases"/>
    <property type="match status" value="1"/>
</dbReference>
<evidence type="ECO:0000313" key="4">
    <source>
        <dbReference type="Proteomes" id="UP000238954"/>
    </source>
</evidence>
<dbReference type="PANTHER" id="PTHR43586:SF8">
    <property type="entry name" value="CYSTEINE DESULFURASE 1, CHLOROPLASTIC"/>
    <property type="match status" value="1"/>
</dbReference>
<dbReference type="Gene3D" id="3.40.640.10">
    <property type="entry name" value="Type I PLP-dependent aspartate aminotransferase-like (Major domain)"/>
    <property type="match status" value="1"/>
</dbReference>
<dbReference type="AlphaFoldDB" id="A0A2S8B3T1"/>
<feature type="domain" description="Aminotransferase class V" evidence="2">
    <location>
        <begin position="3"/>
        <end position="113"/>
    </location>
</feature>
<accession>A0A2S8B3T1</accession>
<keyword evidence="1" id="KW-0663">Pyridoxal phosphate</keyword>
<organism evidence="3 4">
    <name type="scientific">Sphingopyxis lindanitolerans</name>
    <dbReference type="NCBI Taxonomy" id="2054227"/>
    <lineage>
        <taxon>Bacteria</taxon>
        <taxon>Pseudomonadati</taxon>
        <taxon>Pseudomonadota</taxon>
        <taxon>Alphaproteobacteria</taxon>
        <taxon>Sphingomonadales</taxon>
        <taxon>Sphingomonadaceae</taxon>
        <taxon>Sphingopyxis</taxon>
    </lineage>
</organism>
<dbReference type="Proteomes" id="UP000238954">
    <property type="component" value="Chromosome"/>
</dbReference>
<dbReference type="InterPro" id="IPR015424">
    <property type="entry name" value="PyrdxlP-dep_Trfase"/>
</dbReference>
<reference evidence="4" key="1">
    <citation type="submission" date="2017-11" db="EMBL/GenBank/DDBJ databases">
        <title>The complete genome sequence of Sphingopyxis pomeranensis sp. nov. strain WS5A3p.</title>
        <authorList>
            <person name="Kaminski M.A."/>
        </authorList>
    </citation>
    <scope>NUCLEOTIDE SEQUENCE [LARGE SCALE GENOMIC DNA]</scope>
    <source>
        <strain evidence="4">WS5A3p</strain>
    </source>
</reference>
<dbReference type="Pfam" id="PF00266">
    <property type="entry name" value="Aminotran_5"/>
    <property type="match status" value="1"/>
</dbReference>
<comment type="caution">
    <text evidence="3">The sequence shown here is derived from an EMBL/GenBank/DDBJ whole genome shotgun (WGS) entry which is preliminary data.</text>
</comment>
<sequence>MIAAGLGLGPGRGVVSDSLHYDGALVLYGELAKRGMPLKVLAPRNHKIDYDELDKAITSDTKLVAVSHVSSWTGFKHDLKRVCEIAHAKGALVYADVIQSVGAIPLDVKERRCMTCPTLASPTRNSPSTAISRISICWPTPGCSCATPPTSITSILSTVSRSRVMRQTT</sequence>
<dbReference type="InterPro" id="IPR015421">
    <property type="entry name" value="PyrdxlP-dep_Trfase_major"/>
</dbReference>
<evidence type="ECO:0000256" key="1">
    <source>
        <dbReference type="ARBA" id="ARBA00022898"/>
    </source>
</evidence>
<evidence type="ECO:0000313" key="3">
    <source>
        <dbReference type="EMBL" id="PQM26976.1"/>
    </source>
</evidence>
<name>A0A2S8B3T1_9SPHN</name>
<keyword evidence="4" id="KW-1185">Reference proteome</keyword>
<dbReference type="OrthoDB" id="9812626at2"/>
<dbReference type="EMBL" id="PHFW01000003">
    <property type="protein sequence ID" value="PQM26976.1"/>
    <property type="molecule type" value="Genomic_DNA"/>
</dbReference>
<proteinExistence type="predicted"/>
<protein>
    <recommendedName>
        <fullName evidence="2">Aminotransferase class V domain-containing protein</fullName>
    </recommendedName>
</protein>
<evidence type="ECO:0000259" key="2">
    <source>
        <dbReference type="Pfam" id="PF00266"/>
    </source>
</evidence>
<dbReference type="PANTHER" id="PTHR43586">
    <property type="entry name" value="CYSTEINE DESULFURASE"/>
    <property type="match status" value="1"/>
</dbReference>